<dbReference type="AlphaFoldDB" id="A0A9P9WSG6"/>
<comment type="similarity">
    <text evidence="1 8">Belongs to the tannase family.</text>
</comment>
<dbReference type="SUPFAM" id="SSF53474">
    <property type="entry name" value="alpha/beta-Hydrolases"/>
    <property type="match status" value="1"/>
</dbReference>
<evidence type="ECO:0000313" key="10">
    <source>
        <dbReference type="Proteomes" id="UP000829685"/>
    </source>
</evidence>
<keyword evidence="2" id="KW-0719">Serine esterase</keyword>
<evidence type="ECO:0000256" key="1">
    <source>
        <dbReference type="ARBA" id="ARBA00006249"/>
    </source>
</evidence>
<dbReference type="GO" id="GO:0030600">
    <property type="term" value="F:feruloyl esterase activity"/>
    <property type="evidence" value="ECO:0007669"/>
    <property type="project" value="UniProtKB-ARBA"/>
</dbReference>
<comment type="caution">
    <text evidence="9">The sequence shown here is derived from an EMBL/GenBank/DDBJ whole genome shotgun (WGS) entry which is preliminary data.</text>
</comment>
<evidence type="ECO:0000256" key="8">
    <source>
        <dbReference type="RuleBase" id="RU361238"/>
    </source>
</evidence>
<dbReference type="Gene3D" id="3.40.50.1820">
    <property type="entry name" value="alpha/beta hydrolase"/>
    <property type="match status" value="1"/>
</dbReference>
<accession>A0A9P9WSG6</accession>
<dbReference type="Proteomes" id="UP000829685">
    <property type="component" value="Unassembled WGS sequence"/>
</dbReference>
<dbReference type="InterPro" id="IPR029058">
    <property type="entry name" value="AB_hydrolase_fold"/>
</dbReference>
<dbReference type="InterPro" id="IPR011118">
    <property type="entry name" value="Tannase/feruloyl_esterase"/>
</dbReference>
<dbReference type="Pfam" id="PF07519">
    <property type="entry name" value="Tannase"/>
    <property type="match status" value="1"/>
</dbReference>
<evidence type="ECO:0000256" key="4">
    <source>
        <dbReference type="ARBA" id="ARBA00022729"/>
    </source>
</evidence>
<evidence type="ECO:0000256" key="2">
    <source>
        <dbReference type="ARBA" id="ARBA00022487"/>
    </source>
</evidence>
<keyword evidence="4" id="KW-0732">Signal</keyword>
<keyword evidence="10" id="KW-1185">Reference proteome</keyword>
<evidence type="ECO:0000256" key="3">
    <source>
        <dbReference type="ARBA" id="ARBA00022723"/>
    </source>
</evidence>
<proteinExistence type="inferred from homology"/>
<dbReference type="EMBL" id="JAFIMR010000006">
    <property type="protein sequence ID" value="KAI1877424.1"/>
    <property type="molecule type" value="Genomic_DNA"/>
</dbReference>
<dbReference type="GO" id="GO:0046872">
    <property type="term" value="F:metal ion binding"/>
    <property type="evidence" value="ECO:0007669"/>
    <property type="project" value="UniProtKB-KW"/>
</dbReference>
<dbReference type="PANTHER" id="PTHR33938">
    <property type="entry name" value="FERULOYL ESTERASE B-RELATED"/>
    <property type="match status" value="1"/>
</dbReference>
<evidence type="ECO:0000256" key="5">
    <source>
        <dbReference type="ARBA" id="ARBA00022801"/>
    </source>
</evidence>
<keyword evidence="5 8" id="KW-0378">Hydrolase</keyword>
<reference evidence="9" key="1">
    <citation type="submission" date="2021-03" db="EMBL/GenBank/DDBJ databases">
        <title>Revisited historic fungal species revealed as producer of novel bioactive compounds through whole genome sequencing and comparative genomics.</title>
        <authorList>
            <person name="Vignolle G.A."/>
            <person name="Hochenegger N."/>
            <person name="Mach R.L."/>
            <person name="Mach-Aigner A.R."/>
            <person name="Javad Rahimi M."/>
            <person name="Salim K.A."/>
            <person name="Chan C.M."/>
            <person name="Lim L.B.L."/>
            <person name="Cai F."/>
            <person name="Druzhinina I.S."/>
            <person name="U'Ren J.M."/>
            <person name="Derntl C."/>
        </authorList>
    </citation>
    <scope>NUCLEOTIDE SEQUENCE</scope>
    <source>
        <strain evidence="9">TUCIM 5799</strain>
    </source>
</reference>
<organism evidence="9 10">
    <name type="scientific">Neoarthrinium moseri</name>
    <dbReference type="NCBI Taxonomy" id="1658444"/>
    <lineage>
        <taxon>Eukaryota</taxon>
        <taxon>Fungi</taxon>
        <taxon>Dikarya</taxon>
        <taxon>Ascomycota</taxon>
        <taxon>Pezizomycotina</taxon>
        <taxon>Sordariomycetes</taxon>
        <taxon>Xylariomycetidae</taxon>
        <taxon>Amphisphaeriales</taxon>
        <taxon>Apiosporaceae</taxon>
        <taxon>Neoarthrinium</taxon>
    </lineage>
</organism>
<gene>
    <name evidence="9" type="ORF">JX265_003432</name>
</gene>
<dbReference type="EC" id="3.1.1.-" evidence="8"/>
<evidence type="ECO:0000256" key="7">
    <source>
        <dbReference type="ARBA" id="ARBA00023157"/>
    </source>
</evidence>
<sequence>MSLQHIIASTGELVSFCNPSSFPSPNVPGTNISNIIAEPVLNFSGEAPWYYNFNNPGITVANATFCNVTVTYDHPGQNDLTAIRAYLPISSPAWNGRFQAVGGGGWVAGMGEVSFLQMIGALGNGYATITTDASLANPLGEADSWAMVSEGNVNLYKLQNLASVSLRDEALIGKSLIHSFYGKAPQYSYWSGCSQGGRQGMQLAQRYPGLYDGIAASAPAVNWAKSVAAIFWPQLVINQLLGGTKPADCEVNRLTALAIETCDGLDGIVDGIVSDIALCEETFNAFDYVGTSFTCASTNQSTSVSRGAAVFANATWQGPRTADGRFLWHGLNIGAPITDAVNVGNRQAIGAEWLRLFVKKNSTFDVNSMTLDEYEWLFHRGVAEYDSIIGTSDANLREFKRRNGKLMTFHGLWDQTLPTKATEDYFDRVSEMTGAEAADFARLFVVPGLYHCAGGPGGQPTALFSALTNWVENGTAPDTVPISFIDQNNTTNERILCPHPSRAVWDGTGPTSKASSFYCTER</sequence>
<evidence type="ECO:0000313" key="9">
    <source>
        <dbReference type="EMBL" id="KAI1877424.1"/>
    </source>
</evidence>
<name>A0A9P9WSG6_9PEZI</name>
<evidence type="ECO:0000256" key="6">
    <source>
        <dbReference type="ARBA" id="ARBA00022837"/>
    </source>
</evidence>
<keyword evidence="6" id="KW-0106">Calcium</keyword>
<keyword evidence="7" id="KW-1015">Disulfide bond</keyword>
<keyword evidence="3" id="KW-0479">Metal-binding</keyword>
<dbReference type="PANTHER" id="PTHR33938:SF13">
    <property type="entry name" value="CARBOXYLIC ESTER HYDROLASE"/>
    <property type="match status" value="1"/>
</dbReference>
<protein>
    <recommendedName>
        <fullName evidence="8">Carboxylic ester hydrolase</fullName>
        <ecNumber evidence="8">3.1.1.-</ecNumber>
    </recommendedName>
</protein>